<dbReference type="AlphaFoldDB" id="C8ZA60"/>
<dbReference type="EMBL" id="FN393072">
    <property type="protein sequence ID" value="CAY80276.1"/>
    <property type="molecule type" value="Genomic_DNA"/>
</dbReference>
<reference evidence="1" key="1">
    <citation type="journal article" date="2009" name="Proc. Natl. Acad. Sci. U.S.A.">
        <title>Eukaryote-to-eukaryote gene transfer events revealed by the genome sequence of the wine yeast Saccharomyces cerevisiae EC1118.</title>
        <authorList>
            <person name="Novo M."/>
            <person name="Bigey F."/>
            <person name="Beyne E."/>
            <person name="Galeote V."/>
            <person name="Gavory F."/>
            <person name="Mallet S."/>
            <person name="Cambot B."/>
            <person name="Legras J.L."/>
            <person name="Wincker P."/>
            <person name="Casaregola S."/>
            <person name="Dequin S."/>
        </authorList>
    </citation>
    <scope>NUCLEOTIDE SEQUENCE [LARGE SCALE GENOMIC DNA]</scope>
    <source>
        <strain evidence="1">Lalvin EC1118</strain>
        <strain>Lalvin EC1118 / Prise de mousse</strain>
    </source>
</reference>
<organism evidence="1">
    <name type="scientific">Saccharomyces cerevisiae (strain Lalvin EC1118 / Prise de mousse)</name>
    <name type="common">Baker's yeast</name>
    <dbReference type="NCBI Taxonomy" id="643680"/>
    <lineage>
        <taxon>Eukaryota</taxon>
        <taxon>Fungi</taxon>
        <taxon>Dikarya</taxon>
        <taxon>Ascomycota</taxon>
        <taxon>Saccharomycotina</taxon>
        <taxon>Saccharomycetes</taxon>
        <taxon>Saccharomycetales</taxon>
        <taxon>Saccharomycetaceae</taxon>
        <taxon>Saccharomyces</taxon>
    </lineage>
</organism>
<evidence type="ECO:0000313" key="1">
    <source>
        <dbReference type="EMBL" id="CAY80276.1"/>
    </source>
</evidence>
<sequence>MRKESFLTFYFSNHLYLCPAIIRLSSVCTLARTDYYLPSNIAVTYDIQISSLGFTYRIDFFLALFSDPARPFLTEINRKIGQYACVIREREQAGEYSFHYSLCININVYILHIHIYIDRYIYAYINAQVQ</sequence>
<accession>C8ZA60</accession>
<name>C8ZA60_YEAS8</name>
<dbReference type="HOGENOM" id="CLU_1939737_0_0_1"/>
<protein>
    <submittedName>
        <fullName evidence="1">EC1118_1H21_0540p</fullName>
    </submittedName>
</protein>
<gene>
    <name evidence="1" type="ORF">EC1118_1H21_0540g</name>
</gene>
<proteinExistence type="predicted"/>